<dbReference type="InterPro" id="IPR013762">
    <property type="entry name" value="Integrase-like_cat_sf"/>
</dbReference>
<dbReference type="GO" id="GO:0015074">
    <property type="term" value="P:DNA integration"/>
    <property type="evidence" value="ECO:0007669"/>
    <property type="project" value="UniProtKB-KW"/>
</dbReference>
<organism evidence="9 10">
    <name type="scientific">Hathewaya proteolytica DSM 3090</name>
    <dbReference type="NCBI Taxonomy" id="1121331"/>
    <lineage>
        <taxon>Bacteria</taxon>
        <taxon>Bacillati</taxon>
        <taxon>Bacillota</taxon>
        <taxon>Clostridia</taxon>
        <taxon>Eubacteriales</taxon>
        <taxon>Clostridiaceae</taxon>
        <taxon>Hathewaya</taxon>
    </lineage>
</organism>
<evidence type="ECO:0000256" key="4">
    <source>
        <dbReference type="ARBA" id="ARBA00023125"/>
    </source>
</evidence>
<keyword evidence="4 6" id="KW-0238">DNA-binding</keyword>
<dbReference type="GO" id="GO:0006310">
    <property type="term" value="P:DNA recombination"/>
    <property type="evidence" value="ECO:0007669"/>
    <property type="project" value="UniProtKB-KW"/>
</dbReference>
<dbReference type="GO" id="GO:0003677">
    <property type="term" value="F:DNA binding"/>
    <property type="evidence" value="ECO:0007669"/>
    <property type="project" value="UniProtKB-UniRule"/>
</dbReference>
<keyword evidence="10" id="KW-1185">Reference proteome</keyword>
<proteinExistence type="inferred from homology"/>
<dbReference type="PANTHER" id="PTHR30349:SF64">
    <property type="entry name" value="PROPHAGE INTEGRASE INTD-RELATED"/>
    <property type="match status" value="1"/>
</dbReference>
<evidence type="ECO:0000313" key="10">
    <source>
        <dbReference type="Proteomes" id="UP000183952"/>
    </source>
</evidence>
<comment type="function">
    <text evidence="1">Site-specific tyrosine recombinase, which acts by catalyzing the cutting and rejoining of the recombining DNA molecules.</text>
</comment>
<feature type="domain" description="Core-binding (CB)" evidence="8">
    <location>
        <begin position="63"/>
        <end position="147"/>
    </location>
</feature>
<gene>
    <name evidence="9" type="ORF">SAMN02745248_02453</name>
</gene>
<dbReference type="PANTHER" id="PTHR30349">
    <property type="entry name" value="PHAGE INTEGRASE-RELATED"/>
    <property type="match status" value="1"/>
</dbReference>
<dbReference type="STRING" id="1121331.SAMN02745248_02453"/>
<dbReference type="Gene3D" id="1.10.443.10">
    <property type="entry name" value="Intergrase catalytic core"/>
    <property type="match status" value="1"/>
</dbReference>
<dbReference type="SUPFAM" id="SSF56349">
    <property type="entry name" value="DNA breaking-rejoining enzymes"/>
    <property type="match status" value="1"/>
</dbReference>
<evidence type="ECO:0000256" key="3">
    <source>
        <dbReference type="ARBA" id="ARBA00022908"/>
    </source>
</evidence>
<dbReference type="AlphaFoldDB" id="A0A1M6S4J0"/>
<evidence type="ECO:0000259" key="8">
    <source>
        <dbReference type="PROSITE" id="PS51900"/>
    </source>
</evidence>
<dbReference type="InterPro" id="IPR002104">
    <property type="entry name" value="Integrase_catalytic"/>
</dbReference>
<name>A0A1M6S4J0_9CLOT</name>
<dbReference type="Proteomes" id="UP000183952">
    <property type="component" value="Unassembled WGS sequence"/>
</dbReference>
<dbReference type="PROSITE" id="PS51898">
    <property type="entry name" value="TYR_RECOMBINASE"/>
    <property type="match status" value="1"/>
</dbReference>
<evidence type="ECO:0000259" key="7">
    <source>
        <dbReference type="PROSITE" id="PS51898"/>
    </source>
</evidence>
<evidence type="ECO:0000256" key="6">
    <source>
        <dbReference type="PROSITE-ProRule" id="PRU01248"/>
    </source>
</evidence>
<dbReference type="CDD" id="cd01189">
    <property type="entry name" value="INT_ICEBs1_C_like"/>
    <property type="match status" value="1"/>
</dbReference>
<accession>A0A1M6S4J0</accession>
<keyword evidence="5" id="KW-0233">DNA recombination</keyword>
<feature type="domain" description="Tyr recombinase" evidence="7">
    <location>
        <begin position="174"/>
        <end position="380"/>
    </location>
</feature>
<dbReference type="RefSeq" id="WP_072904357.1">
    <property type="nucleotide sequence ID" value="NZ_FRAD01000025.1"/>
</dbReference>
<evidence type="ECO:0000256" key="5">
    <source>
        <dbReference type="ARBA" id="ARBA00023172"/>
    </source>
</evidence>
<dbReference type="PROSITE" id="PS51900">
    <property type="entry name" value="CB"/>
    <property type="match status" value="1"/>
</dbReference>
<dbReference type="EMBL" id="FRAD01000025">
    <property type="protein sequence ID" value="SHK39601.1"/>
    <property type="molecule type" value="Genomic_DNA"/>
</dbReference>
<dbReference type="InterPro" id="IPR004107">
    <property type="entry name" value="Integrase_SAM-like_N"/>
</dbReference>
<dbReference type="Pfam" id="PF14659">
    <property type="entry name" value="Phage_int_SAM_3"/>
    <property type="match status" value="1"/>
</dbReference>
<comment type="similarity">
    <text evidence="2">Belongs to the 'phage' integrase family.</text>
</comment>
<dbReference type="InterPro" id="IPR011010">
    <property type="entry name" value="DNA_brk_join_enz"/>
</dbReference>
<evidence type="ECO:0000256" key="1">
    <source>
        <dbReference type="ARBA" id="ARBA00003283"/>
    </source>
</evidence>
<dbReference type="OrthoDB" id="9785687at2"/>
<sequence length="387" mass="44828">MAIKTNYEKNGSKYFRVTASIGRDSSGKLIRKEFYGKSKKEAEQKRDEYLEDVRAGANNRSTIQLGTFLYTWLFEVVKLSVKPSTFERYEGIYRNYIKDTALYTLILKDVSTMQIQKHYNKLFSDGCTSSMIYNLNKLLKKFFNYCVLQGYIVRNPCDAKKIIIPEDTTKNKTREIEVFTDEELERLKNEIKGDRLEALYLLALGTGMREGELLGLKWQDINYDEQTIDIKRSVKNVANIDSNGNKRYQIVVQAPKTRGSARTIPMPSKLITSLKNHKRMQLQEKFRAGSSYNDNDFIFTTELGTNIDASNLLKKFKKILLKANIPYRKFHALRHTFATKLFENDVPIKTVQELLGHSNMSITANIYTHVMPKKKTTAVETLNKYFI</sequence>
<keyword evidence="3" id="KW-0229">DNA integration</keyword>
<dbReference type="Pfam" id="PF00589">
    <property type="entry name" value="Phage_integrase"/>
    <property type="match status" value="1"/>
</dbReference>
<evidence type="ECO:0000313" key="9">
    <source>
        <dbReference type="EMBL" id="SHK39601.1"/>
    </source>
</evidence>
<dbReference type="InterPro" id="IPR044068">
    <property type="entry name" value="CB"/>
</dbReference>
<dbReference type="InterPro" id="IPR050090">
    <property type="entry name" value="Tyrosine_recombinase_XerCD"/>
</dbReference>
<protein>
    <submittedName>
        <fullName evidence="9">Site-specific recombinase XerD</fullName>
    </submittedName>
</protein>
<dbReference type="InterPro" id="IPR010998">
    <property type="entry name" value="Integrase_recombinase_N"/>
</dbReference>
<reference evidence="9 10" key="1">
    <citation type="submission" date="2016-11" db="EMBL/GenBank/DDBJ databases">
        <authorList>
            <person name="Jaros S."/>
            <person name="Januszkiewicz K."/>
            <person name="Wedrychowicz H."/>
        </authorList>
    </citation>
    <scope>NUCLEOTIDE SEQUENCE [LARGE SCALE GENOMIC DNA]</scope>
    <source>
        <strain evidence="9 10">DSM 3090</strain>
    </source>
</reference>
<dbReference type="Gene3D" id="1.10.150.130">
    <property type="match status" value="1"/>
</dbReference>
<evidence type="ECO:0000256" key="2">
    <source>
        <dbReference type="ARBA" id="ARBA00008857"/>
    </source>
</evidence>